<keyword evidence="3" id="KW-1185">Reference proteome</keyword>
<reference evidence="2 3" key="1">
    <citation type="submission" date="2020-02" db="EMBL/GenBank/DDBJ databases">
        <title>Draft Genome Sequence of Verrucosispora sp. Strain CWR15, Isolated from Gulf of Mexico Sponge.</title>
        <authorList>
            <person name="Kennedy S.J."/>
            <person name="Cella E."/>
            <person name="Azarian T."/>
            <person name="Baker B.J."/>
            <person name="Shaw L.N."/>
        </authorList>
    </citation>
    <scope>NUCLEOTIDE SEQUENCE [LARGE SCALE GENOMIC DNA]</scope>
    <source>
        <strain evidence="2 3">CWR15</strain>
    </source>
</reference>
<name>A0A6M1LBK7_9ACTN</name>
<feature type="transmembrane region" description="Helical" evidence="1">
    <location>
        <begin position="12"/>
        <end position="37"/>
    </location>
</feature>
<feature type="transmembrane region" description="Helical" evidence="1">
    <location>
        <begin position="49"/>
        <end position="67"/>
    </location>
</feature>
<gene>
    <name evidence="2" type="ORF">ENC19_24925</name>
</gene>
<sequence>MDPIILPALPTYAFSPTLAGLLSLVLTIILPILAALLMRASWSAWRKGFVLLALATVKSYVEAWLLAVNDAVAFNHVTTLYSALVTFGLAVAMYLGLLKGTPVQQAAVRGGIVNDRPRHAEP</sequence>
<protein>
    <submittedName>
        <fullName evidence="2">Uncharacterized protein</fullName>
    </submittedName>
</protein>
<evidence type="ECO:0000313" key="2">
    <source>
        <dbReference type="EMBL" id="NGM15646.1"/>
    </source>
</evidence>
<comment type="caution">
    <text evidence="2">The sequence shown here is derived from an EMBL/GenBank/DDBJ whole genome shotgun (WGS) entry which is preliminary data.</text>
</comment>
<feature type="transmembrane region" description="Helical" evidence="1">
    <location>
        <begin position="79"/>
        <end position="97"/>
    </location>
</feature>
<organism evidence="2 3">
    <name type="scientific">Verrucosispora sioxanthis</name>
    <dbReference type="NCBI Taxonomy" id="2499994"/>
    <lineage>
        <taxon>Bacteria</taxon>
        <taxon>Bacillati</taxon>
        <taxon>Actinomycetota</taxon>
        <taxon>Actinomycetes</taxon>
        <taxon>Micromonosporales</taxon>
        <taxon>Micromonosporaceae</taxon>
        <taxon>Micromonospora</taxon>
    </lineage>
</organism>
<keyword evidence="1" id="KW-0472">Membrane</keyword>
<evidence type="ECO:0000256" key="1">
    <source>
        <dbReference type="SAM" id="Phobius"/>
    </source>
</evidence>
<keyword evidence="1" id="KW-1133">Transmembrane helix</keyword>
<dbReference type="EMBL" id="SAIY01000010">
    <property type="protein sequence ID" value="NGM15646.1"/>
    <property type="molecule type" value="Genomic_DNA"/>
</dbReference>
<accession>A0A6M1LBK7</accession>
<dbReference type="AlphaFoldDB" id="A0A6M1LBK7"/>
<evidence type="ECO:0000313" key="3">
    <source>
        <dbReference type="Proteomes" id="UP000478148"/>
    </source>
</evidence>
<proteinExistence type="predicted"/>
<dbReference type="Proteomes" id="UP000478148">
    <property type="component" value="Unassembled WGS sequence"/>
</dbReference>
<keyword evidence="1" id="KW-0812">Transmembrane</keyword>
<dbReference type="RefSeq" id="WP_164449490.1">
    <property type="nucleotide sequence ID" value="NZ_SAIY01000010.1"/>
</dbReference>